<feature type="transmembrane region" description="Helical" evidence="1">
    <location>
        <begin position="228"/>
        <end position="251"/>
    </location>
</feature>
<feature type="transmembrane region" description="Helical" evidence="1">
    <location>
        <begin position="258"/>
        <end position="280"/>
    </location>
</feature>
<dbReference type="EMBL" id="CU207211">
    <property type="protein sequence ID" value="CAL63106.1"/>
    <property type="molecule type" value="Genomic_DNA"/>
</dbReference>
<feature type="transmembrane region" description="Helical" evidence="1">
    <location>
        <begin position="132"/>
        <end position="151"/>
    </location>
</feature>
<feature type="transmembrane region" description="Helical" evidence="1">
    <location>
        <begin position="26"/>
        <end position="44"/>
    </location>
</feature>
<dbReference type="eggNOG" id="COG5652">
    <property type="taxonomic scope" value="Bacteria"/>
</dbReference>
<feature type="transmembrane region" description="Helical" evidence="1">
    <location>
        <begin position="322"/>
        <end position="340"/>
    </location>
</feature>
<feature type="transmembrane region" description="Helical" evidence="1">
    <location>
        <begin position="352"/>
        <end position="374"/>
    </location>
</feature>
<keyword evidence="1" id="KW-1133">Transmembrane helix</keyword>
<dbReference type="Pfam" id="PF04892">
    <property type="entry name" value="VanZ"/>
    <property type="match status" value="1"/>
</dbReference>
<sequence>MVSDPASEKINAAPAAALQASAFSRGALLAYLLLIIYASLYPFTGWQSMGLPLQTYLFAGMPRYWTGFDVVTNILGYIPLGILTVFALHPKIRRTGAIVLTLLLGVVLSGAMEATQTLLPNRVASNLDFITNSMGTLIGAVIGSISSHLVLERSRLRHLRHQWLTAQASRGLIIFALWPMAQIYPQSYLFGNGQILPILSDWLSILLETPVDLGSLLRNGVQLSVEQYWLAEAIITALNVSGVLLALLCMLREKAPRAILVLVLLSAALAVKTLATALLFTPANAFAWLTPGAQGGVLLGLCLLSGLAFLPSSAQRRTAIGLLILAFIAVNLAPANPYFIATLETWMQGKFLNFNGAAQFLSLLWPVAALWFLLHATHRVKRT</sequence>
<dbReference type="InterPro" id="IPR006976">
    <property type="entry name" value="VanZ-like"/>
</dbReference>
<keyword evidence="1" id="KW-0472">Membrane</keyword>
<evidence type="ECO:0000313" key="4">
    <source>
        <dbReference type="Proteomes" id="UP000006697"/>
    </source>
</evidence>
<keyword evidence="1" id="KW-0812">Transmembrane</keyword>
<dbReference type="HOGENOM" id="CLU_057832_0_0_4"/>
<dbReference type="OrthoDB" id="9780818at2"/>
<feature type="transmembrane region" description="Helical" evidence="1">
    <location>
        <begin position="286"/>
        <end position="310"/>
    </location>
</feature>
<keyword evidence="4" id="KW-1185">Reference proteome</keyword>
<dbReference type="Proteomes" id="UP000006697">
    <property type="component" value="Chromosome"/>
</dbReference>
<reference evidence="3 4" key="1">
    <citation type="journal article" date="2007" name="PLoS Genet.">
        <title>A tale of two oxidation states: bacterial colonization of arsenic-rich environments.</title>
        <authorList>
            <person name="Muller D."/>
            <person name="Medigue C."/>
            <person name="Koechler S."/>
            <person name="Barbe V."/>
            <person name="Barakat M."/>
            <person name="Talla E."/>
            <person name="Bonnefoy V."/>
            <person name="Krin E."/>
            <person name="Arsene-Ploetze F."/>
            <person name="Carapito C."/>
            <person name="Chandler M."/>
            <person name="Cournoyer B."/>
            <person name="Cruveiller S."/>
            <person name="Dossat C."/>
            <person name="Duval S."/>
            <person name="Heymann M."/>
            <person name="Leize E."/>
            <person name="Lieutaud A."/>
            <person name="Lievremont D."/>
            <person name="Makita Y."/>
            <person name="Mangenot S."/>
            <person name="Nitschke W."/>
            <person name="Ortet P."/>
            <person name="Perdrial N."/>
            <person name="Schoepp B."/>
            <person name="Siguier N."/>
            <person name="Simeonova D.D."/>
            <person name="Rouy Z."/>
            <person name="Segurens B."/>
            <person name="Turlin E."/>
            <person name="Vallenet D."/>
            <person name="Van Dorsselaer A."/>
            <person name="Weiss S."/>
            <person name="Weissenbach J."/>
            <person name="Lett M.C."/>
            <person name="Danchin A."/>
            <person name="Bertin P.N."/>
        </authorList>
    </citation>
    <scope>NUCLEOTIDE SEQUENCE [LARGE SCALE GENOMIC DNA]</scope>
    <source>
        <strain evidence="4">ULPAs1</strain>
    </source>
</reference>
<feature type="transmembrane region" description="Helical" evidence="1">
    <location>
        <begin position="95"/>
        <end position="112"/>
    </location>
</feature>
<dbReference type="STRING" id="204773.HEAR2996"/>
<feature type="transmembrane region" description="Helical" evidence="1">
    <location>
        <begin position="64"/>
        <end position="88"/>
    </location>
</feature>
<evidence type="ECO:0000256" key="1">
    <source>
        <dbReference type="SAM" id="Phobius"/>
    </source>
</evidence>
<dbReference type="KEGG" id="har:HEAR2996"/>
<name>A4G9B9_HERAR</name>
<dbReference type="PANTHER" id="PTHR28008:SF1">
    <property type="entry name" value="DOMAIN PROTEIN, PUTATIVE (AFU_ORTHOLOGUE AFUA_3G10980)-RELATED"/>
    <property type="match status" value="1"/>
</dbReference>
<organism evidence="3 4">
    <name type="scientific">Herminiimonas arsenicoxydans</name>
    <dbReference type="NCBI Taxonomy" id="204773"/>
    <lineage>
        <taxon>Bacteria</taxon>
        <taxon>Pseudomonadati</taxon>
        <taxon>Pseudomonadota</taxon>
        <taxon>Betaproteobacteria</taxon>
        <taxon>Burkholderiales</taxon>
        <taxon>Oxalobacteraceae</taxon>
        <taxon>Herminiimonas</taxon>
    </lineage>
</organism>
<protein>
    <recommendedName>
        <fullName evidence="2">VanZ-like domain-containing protein</fullName>
    </recommendedName>
</protein>
<dbReference type="PANTHER" id="PTHR28008">
    <property type="entry name" value="DOMAIN PROTEIN, PUTATIVE (AFU_ORTHOLOGUE AFUA_3G10980)-RELATED"/>
    <property type="match status" value="1"/>
</dbReference>
<evidence type="ECO:0000313" key="3">
    <source>
        <dbReference type="EMBL" id="CAL63106.1"/>
    </source>
</evidence>
<proteinExistence type="predicted"/>
<feature type="domain" description="VanZ-like" evidence="2">
    <location>
        <begin position="29"/>
        <end position="144"/>
    </location>
</feature>
<gene>
    <name evidence="3" type="ordered locus">HEAR2996</name>
</gene>
<dbReference type="AlphaFoldDB" id="A4G9B9"/>
<evidence type="ECO:0000259" key="2">
    <source>
        <dbReference type="Pfam" id="PF04892"/>
    </source>
</evidence>
<accession>A4G9B9</accession>